<dbReference type="AlphaFoldDB" id="A0A9D1XS53"/>
<proteinExistence type="predicted"/>
<organism evidence="3 4">
    <name type="scientific">Candidatus Parabacteroides intestinigallinarum</name>
    <dbReference type="NCBI Taxonomy" id="2838722"/>
    <lineage>
        <taxon>Bacteria</taxon>
        <taxon>Pseudomonadati</taxon>
        <taxon>Bacteroidota</taxon>
        <taxon>Bacteroidia</taxon>
        <taxon>Bacteroidales</taxon>
        <taxon>Tannerellaceae</taxon>
        <taxon>Parabacteroides</taxon>
    </lineage>
</organism>
<evidence type="ECO:0000313" key="3">
    <source>
        <dbReference type="EMBL" id="HIX86558.1"/>
    </source>
</evidence>
<accession>A0A9D1XS53</accession>
<dbReference type="EMBL" id="DXEN01000061">
    <property type="protein sequence ID" value="HIX86558.1"/>
    <property type="molecule type" value="Genomic_DNA"/>
</dbReference>
<reference evidence="3" key="2">
    <citation type="submission" date="2021-04" db="EMBL/GenBank/DDBJ databases">
        <authorList>
            <person name="Gilroy R."/>
        </authorList>
    </citation>
    <scope>NUCLEOTIDE SEQUENCE</scope>
    <source>
        <strain evidence="3">ChiHecec2B26-12326</strain>
    </source>
</reference>
<dbReference type="NCBIfam" id="NF033710">
    <property type="entry name" value="T9SS_OM_PorV"/>
    <property type="match status" value="1"/>
</dbReference>
<comment type="caution">
    <text evidence="3">The sequence shown here is derived from an EMBL/GenBank/DDBJ whole genome shotgun (WGS) entry which is preliminary data.</text>
</comment>
<feature type="chain" id="PRO_5039352302" evidence="1">
    <location>
        <begin position="27"/>
        <end position="401"/>
    </location>
</feature>
<dbReference type="NCBIfam" id="NF033709">
    <property type="entry name" value="PorV_fam"/>
    <property type="match status" value="1"/>
</dbReference>
<dbReference type="InterPro" id="IPR045741">
    <property type="entry name" value="PorV"/>
</dbReference>
<dbReference type="InterPro" id="IPR047799">
    <property type="entry name" value="T9SS_OM_PorV"/>
</dbReference>
<evidence type="ECO:0000259" key="2">
    <source>
        <dbReference type="Pfam" id="PF19572"/>
    </source>
</evidence>
<gene>
    <name evidence="3" type="primary">porV</name>
    <name evidence="3" type="ORF">H9848_08130</name>
</gene>
<sequence length="401" mass="44484">MRRIIVKLRLLWAIGFFWIMAATAFAQGGADDVKHQFAPVNTAIPSLSIAPDARGGSMGDNGVATTPDVNSQYWNPAKYAFAYSSAGVALSYTPWLRKLVNDVALAYLAGYYKIGNNDLQAIGASVRYFSLGDVVETQQQGMGNELILNPYEMAIDVSYSRKLSDVFSMAVALRYIRSDMGASADTDMVPDNAFAADIAGYLEKYVILGQSECLWSFGFNISNIGTKVSYDGGNTNQFLPTTLKIGTGLLYPIDDYNQIGMYVDISKYLVPSEPVMEGSTAEDQADYEKRYEDYNNMSPITGIFKSFGDSPNGFKGELEEIMASIGVEYNYNQQFFVRGGYYYENKYQGNRQYFSVGAGFRMSVFQLDAAYLISTVQSNPLDQTLRFSLSFDMDGIKNLFN</sequence>
<dbReference type="Gene3D" id="2.40.160.60">
    <property type="entry name" value="Outer membrane protein transport protein (OMPP1/FadL/TodX)"/>
    <property type="match status" value="2"/>
</dbReference>
<feature type="domain" description="Type IX secretion system protein PorV" evidence="2">
    <location>
        <begin position="39"/>
        <end position="273"/>
    </location>
</feature>
<dbReference type="Proteomes" id="UP000823847">
    <property type="component" value="Unassembled WGS sequence"/>
</dbReference>
<evidence type="ECO:0000256" key="1">
    <source>
        <dbReference type="SAM" id="SignalP"/>
    </source>
</evidence>
<protein>
    <submittedName>
        <fullName evidence="3">Type IX secretion system outer membrane channel protein PorV</fullName>
    </submittedName>
</protein>
<name>A0A9D1XS53_9BACT</name>
<reference evidence="3" key="1">
    <citation type="journal article" date="2021" name="PeerJ">
        <title>Extensive microbial diversity within the chicken gut microbiome revealed by metagenomics and culture.</title>
        <authorList>
            <person name="Gilroy R."/>
            <person name="Ravi A."/>
            <person name="Getino M."/>
            <person name="Pursley I."/>
            <person name="Horton D.L."/>
            <person name="Alikhan N.F."/>
            <person name="Baker D."/>
            <person name="Gharbi K."/>
            <person name="Hall N."/>
            <person name="Watson M."/>
            <person name="Adriaenssens E.M."/>
            <person name="Foster-Nyarko E."/>
            <person name="Jarju S."/>
            <person name="Secka A."/>
            <person name="Antonio M."/>
            <person name="Oren A."/>
            <person name="Chaudhuri R.R."/>
            <person name="La Ragione R."/>
            <person name="Hildebrand F."/>
            <person name="Pallen M.J."/>
        </authorList>
    </citation>
    <scope>NUCLEOTIDE SEQUENCE</scope>
    <source>
        <strain evidence="3">ChiHecec2B26-12326</strain>
    </source>
</reference>
<evidence type="ECO:0000313" key="4">
    <source>
        <dbReference type="Proteomes" id="UP000823847"/>
    </source>
</evidence>
<keyword evidence="1" id="KW-0732">Signal</keyword>
<dbReference type="Pfam" id="PF19572">
    <property type="entry name" value="PorV"/>
    <property type="match status" value="1"/>
</dbReference>
<feature type="signal peptide" evidence="1">
    <location>
        <begin position="1"/>
        <end position="26"/>
    </location>
</feature>